<keyword evidence="3 6" id="KW-0812">Transmembrane</keyword>
<feature type="transmembrane region" description="Helical" evidence="6">
    <location>
        <begin position="352"/>
        <end position="370"/>
    </location>
</feature>
<organism evidence="9 10">
    <name type="scientific">Longivirga aurantiaca</name>
    <dbReference type="NCBI Taxonomy" id="1837743"/>
    <lineage>
        <taxon>Bacteria</taxon>
        <taxon>Bacillati</taxon>
        <taxon>Actinomycetota</taxon>
        <taxon>Actinomycetes</taxon>
        <taxon>Sporichthyales</taxon>
        <taxon>Sporichthyaceae</taxon>
        <taxon>Longivirga</taxon>
    </lineage>
</organism>
<feature type="transmembrane region" description="Helical" evidence="6">
    <location>
        <begin position="252"/>
        <end position="273"/>
    </location>
</feature>
<feature type="transmembrane region" description="Helical" evidence="6">
    <location>
        <begin position="35"/>
        <end position="55"/>
    </location>
</feature>
<feature type="transmembrane region" description="Helical" evidence="6">
    <location>
        <begin position="282"/>
        <end position="299"/>
    </location>
</feature>
<dbReference type="NCBIfam" id="TIGR00360">
    <property type="entry name" value="ComEC_N-term"/>
    <property type="match status" value="1"/>
</dbReference>
<dbReference type="InterPro" id="IPR035681">
    <property type="entry name" value="ComA-like_MBL"/>
</dbReference>
<feature type="transmembrane region" description="Helical" evidence="6">
    <location>
        <begin position="425"/>
        <end position="442"/>
    </location>
</feature>
<evidence type="ECO:0000256" key="5">
    <source>
        <dbReference type="ARBA" id="ARBA00023136"/>
    </source>
</evidence>
<dbReference type="Proteomes" id="UP001596138">
    <property type="component" value="Unassembled WGS sequence"/>
</dbReference>
<sequence length="794" mass="79600">MTPWVTRPVVAAAAVWASAALVAASAPSGPLPAPALVAVIGSAAAATGLLAWWYGLVEASDLVVVLALVLLSAGVAAWRVGPLLDGPLAIAAAERSFVRAEAVTTGDPRVRDGRTSGSRRTDDAWVVDAALVTATIAGQGRVLDLPVQIITGGDAASAAVAGLLPGTTVELTGRVLPADARRGRAATIVAEQVTVVRGPPPVQVAAGAVRESLRQSVSARSADVRGLLPGLVVGDTAAQGPELEQAMRDSGLAHLTAVSGGNVAVVVAVVVVLGRLVGLRRGGVRLVVVALAVAAYVVVARPQPSVLRAAAMAAVVLVALLLDLRVRPVDVLAAAVVGLVLLDPFLAVSVGFAMSVAATAALIVIAARAAPALRAGPWWSRAARAVGALVVVSAAAQLAVAPLVVGIGGGVPVGGVVANLLAEPAVAPATALGLIAAVVGLVSPAAASVLAVPAGWAVSWIAIVARQTSFVAGSLPWPSGWAGAASISAVIGLAVVGAWLARRHGGPGLRAALAVGAAVAVVVAVAPVPVVVPGALSWPPSGWRAVMCAVGQGDALVLRVGAGEAVVVDTGPDPSLVDRCLRRLGVVRVPLVLLTHFHADHVEGLPGVLRGRAAGVVVTSPLDDPPGEDRRVRRWLGGSGASLRVAAPGDEWQVGSVHLRVVWPTRFIRGQGSDANNASVTVLAEVDGITFALGGDLEEAAQDAVLAETPVIPVDVVKVPHHGSRYQSPAWASAFRPRIALIGVGVDNDYGHPAPDTVAAYQAVGAVVGRTDLDGDLAVVLDDTGALALLRRGT</sequence>
<evidence type="ECO:0000256" key="2">
    <source>
        <dbReference type="ARBA" id="ARBA00022475"/>
    </source>
</evidence>
<keyword evidence="5 6" id="KW-0472">Membrane</keyword>
<evidence type="ECO:0000313" key="9">
    <source>
        <dbReference type="EMBL" id="MFC6239066.1"/>
    </source>
</evidence>
<dbReference type="EMBL" id="JBHSTI010000008">
    <property type="protein sequence ID" value="MFC6239066.1"/>
    <property type="molecule type" value="Genomic_DNA"/>
</dbReference>
<dbReference type="InterPro" id="IPR052159">
    <property type="entry name" value="Competence_DNA_uptake"/>
</dbReference>
<dbReference type="Pfam" id="PF03772">
    <property type="entry name" value="Competence"/>
    <property type="match status" value="1"/>
</dbReference>
<dbReference type="Pfam" id="PF00753">
    <property type="entry name" value="Lactamase_B"/>
    <property type="match status" value="1"/>
</dbReference>
<feature type="transmembrane region" description="Helical" evidence="6">
    <location>
        <begin position="513"/>
        <end position="538"/>
    </location>
</feature>
<evidence type="ECO:0000259" key="8">
    <source>
        <dbReference type="Pfam" id="PF03772"/>
    </source>
</evidence>
<dbReference type="CDD" id="cd07731">
    <property type="entry name" value="ComA-like_MBL-fold"/>
    <property type="match status" value="1"/>
</dbReference>
<comment type="subcellular location">
    <subcellularLocation>
        <location evidence="1">Cell membrane</location>
        <topology evidence="1">Multi-pass membrane protein</topology>
    </subcellularLocation>
</comment>
<evidence type="ECO:0000256" key="1">
    <source>
        <dbReference type="ARBA" id="ARBA00004651"/>
    </source>
</evidence>
<keyword evidence="4 6" id="KW-1133">Transmembrane helix</keyword>
<evidence type="ECO:0000313" key="10">
    <source>
        <dbReference type="Proteomes" id="UP001596138"/>
    </source>
</evidence>
<feature type="transmembrane region" description="Helical" evidence="6">
    <location>
        <begin position="62"/>
        <end position="80"/>
    </location>
</feature>
<feature type="transmembrane region" description="Helical" evidence="6">
    <location>
        <begin position="382"/>
        <end position="405"/>
    </location>
</feature>
<name>A0ABW1T2V2_9ACTN</name>
<dbReference type="RefSeq" id="WP_386767813.1">
    <property type="nucleotide sequence ID" value="NZ_JBHSTI010000008.1"/>
</dbReference>
<feature type="transmembrane region" description="Helical" evidence="6">
    <location>
        <begin position="449"/>
        <end position="468"/>
    </location>
</feature>
<gene>
    <name evidence="9" type="ORF">ACFQGU_14365</name>
</gene>
<evidence type="ECO:0000256" key="4">
    <source>
        <dbReference type="ARBA" id="ARBA00022989"/>
    </source>
</evidence>
<dbReference type="InterPro" id="IPR036866">
    <property type="entry name" value="RibonucZ/Hydroxyglut_hydro"/>
</dbReference>
<feature type="domain" description="Metallo-beta-lactamase" evidence="7">
    <location>
        <begin position="550"/>
        <end position="724"/>
    </location>
</feature>
<dbReference type="PANTHER" id="PTHR30619">
    <property type="entry name" value="DNA INTERNALIZATION/COMPETENCE PROTEIN COMEC/REC2"/>
    <property type="match status" value="1"/>
</dbReference>
<evidence type="ECO:0000259" key="7">
    <source>
        <dbReference type="Pfam" id="PF00753"/>
    </source>
</evidence>
<dbReference type="InterPro" id="IPR001279">
    <property type="entry name" value="Metallo-B-lactamas"/>
</dbReference>
<accession>A0ABW1T2V2</accession>
<comment type="caution">
    <text evidence="9">The sequence shown here is derived from an EMBL/GenBank/DDBJ whole genome shotgun (WGS) entry which is preliminary data.</text>
</comment>
<evidence type="ECO:0000256" key="6">
    <source>
        <dbReference type="SAM" id="Phobius"/>
    </source>
</evidence>
<keyword evidence="2" id="KW-1003">Cell membrane</keyword>
<feature type="transmembrane region" description="Helical" evidence="6">
    <location>
        <begin position="480"/>
        <end position="501"/>
    </location>
</feature>
<dbReference type="PANTHER" id="PTHR30619:SF1">
    <property type="entry name" value="RECOMBINATION PROTEIN 2"/>
    <property type="match status" value="1"/>
</dbReference>
<reference evidence="10" key="1">
    <citation type="journal article" date="2019" name="Int. J. Syst. Evol. Microbiol.">
        <title>The Global Catalogue of Microorganisms (GCM) 10K type strain sequencing project: providing services to taxonomists for standard genome sequencing and annotation.</title>
        <authorList>
            <consortium name="The Broad Institute Genomics Platform"/>
            <consortium name="The Broad Institute Genome Sequencing Center for Infectious Disease"/>
            <person name="Wu L."/>
            <person name="Ma J."/>
        </authorList>
    </citation>
    <scope>NUCLEOTIDE SEQUENCE [LARGE SCALE GENOMIC DNA]</scope>
    <source>
        <strain evidence="10">CGMCC 4.7317</strain>
    </source>
</reference>
<dbReference type="InterPro" id="IPR004477">
    <property type="entry name" value="ComEC_N"/>
</dbReference>
<dbReference type="Gene3D" id="3.60.15.10">
    <property type="entry name" value="Ribonuclease Z/Hydroxyacylglutathione hydrolase-like"/>
    <property type="match status" value="1"/>
</dbReference>
<evidence type="ECO:0000256" key="3">
    <source>
        <dbReference type="ARBA" id="ARBA00022692"/>
    </source>
</evidence>
<dbReference type="SUPFAM" id="SSF56281">
    <property type="entry name" value="Metallo-hydrolase/oxidoreductase"/>
    <property type="match status" value="1"/>
</dbReference>
<feature type="domain" description="ComEC/Rec2-related protein" evidence="8">
    <location>
        <begin position="231"/>
        <end position="496"/>
    </location>
</feature>
<protein>
    <submittedName>
        <fullName evidence="9">ComEC/Rec2 family competence protein</fullName>
    </submittedName>
</protein>
<keyword evidence="10" id="KW-1185">Reference proteome</keyword>
<proteinExistence type="predicted"/>